<keyword evidence="1 4" id="KW-0808">Transferase</keyword>
<dbReference type="CDD" id="cd01428">
    <property type="entry name" value="ADK"/>
    <property type="match status" value="1"/>
</dbReference>
<dbReference type="RefSeq" id="XP_025571633.1">
    <property type="nucleotide sequence ID" value="XM_025722891.1"/>
</dbReference>
<dbReference type="Proteomes" id="UP000249402">
    <property type="component" value="Unassembled WGS sequence"/>
</dbReference>
<name>A0A395GP83_9EURO</name>
<evidence type="ECO:0000313" key="5">
    <source>
        <dbReference type="EMBL" id="RAK97305.1"/>
    </source>
</evidence>
<dbReference type="STRING" id="1448316.A0A395GP83"/>
<keyword evidence="5" id="KW-0378">Hydrolase</keyword>
<dbReference type="PROSITE" id="PS00113">
    <property type="entry name" value="ADENYLATE_KINASE"/>
    <property type="match status" value="1"/>
</dbReference>
<dbReference type="InterPro" id="IPR000850">
    <property type="entry name" value="Adenylat/UMP-CMP_kin"/>
</dbReference>
<evidence type="ECO:0000256" key="3">
    <source>
        <dbReference type="ARBA" id="ARBA00022777"/>
    </source>
</evidence>
<keyword evidence="2" id="KW-0547">Nucleotide-binding</keyword>
<reference evidence="5 6" key="1">
    <citation type="submission" date="2018-02" db="EMBL/GenBank/DDBJ databases">
        <title>The genomes of Aspergillus section Nigri reveals drivers in fungal speciation.</title>
        <authorList>
            <consortium name="DOE Joint Genome Institute"/>
            <person name="Vesth T.C."/>
            <person name="Nybo J."/>
            <person name="Theobald S."/>
            <person name="Brandl J."/>
            <person name="Frisvad J.C."/>
            <person name="Nielsen K.F."/>
            <person name="Lyhne E.K."/>
            <person name="Kogle M.E."/>
            <person name="Kuo A."/>
            <person name="Riley R."/>
            <person name="Clum A."/>
            <person name="Nolan M."/>
            <person name="Lipzen A."/>
            <person name="Salamov A."/>
            <person name="Henrissat B."/>
            <person name="Wiebenga A."/>
            <person name="De vries R.P."/>
            <person name="Grigoriev I.V."/>
            <person name="Mortensen U.H."/>
            <person name="Andersen M.R."/>
            <person name="Baker S.E."/>
        </authorList>
    </citation>
    <scope>NUCLEOTIDE SEQUENCE [LARGE SCALE GENOMIC DNA]</scope>
    <source>
        <strain evidence="5 6">CBS 121593</strain>
    </source>
</reference>
<dbReference type="PANTHER" id="PTHR23359">
    <property type="entry name" value="NUCLEOTIDE KINASE"/>
    <property type="match status" value="1"/>
</dbReference>
<dbReference type="Gene3D" id="3.40.50.300">
    <property type="entry name" value="P-loop containing nucleotide triphosphate hydrolases"/>
    <property type="match status" value="1"/>
</dbReference>
<dbReference type="GO" id="GO:0006139">
    <property type="term" value="P:nucleobase-containing compound metabolic process"/>
    <property type="evidence" value="ECO:0007669"/>
    <property type="project" value="InterPro"/>
</dbReference>
<gene>
    <name evidence="5" type="ORF">BO80DRAFT_467890</name>
</gene>
<evidence type="ECO:0000313" key="6">
    <source>
        <dbReference type="Proteomes" id="UP000249402"/>
    </source>
</evidence>
<dbReference type="GO" id="GO:0016787">
    <property type="term" value="F:hydrolase activity"/>
    <property type="evidence" value="ECO:0007669"/>
    <property type="project" value="UniProtKB-KW"/>
</dbReference>
<organism evidence="5 6">
    <name type="scientific">Aspergillus ibericus CBS 121593</name>
    <dbReference type="NCBI Taxonomy" id="1448316"/>
    <lineage>
        <taxon>Eukaryota</taxon>
        <taxon>Fungi</taxon>
        <taxon>Dikarya</taxon>
        <taxon>Ascomycota</taxon>
        <taxon>Pezizomycotina</taxon>
        <taxon>Eurotiomycetes</taxon>
        <taxon>Eurotiomycetidae</taxon>
        <taxon>Eurotiales</taxon>
        <taxon>Aspergillaceae</taxon>
        <taxon>Aspergillus</taxon>
        <taxon>Aspergillus subgen. Circumdati</taxon>
    </lineage>
</organism>
<dbReference type="GO" id="GO:0005524">
    <property type="term" value="F:ATP binding"/>
    <property type="evidence" value="ECO:0007669"/>
    <property type="project" value="InterPro"/>
</dbReference>
<evidence type="ECO:0000256" key="4">
    <source>
        <dbReference type="RuleBase" id="RU003330"/>
    </source>
</evidence>
<proteinExistence type="inferred from homology"/>
<accession>A0A395GP83</accession>
<dbReference type="Pfam" id="PF00406">
    <property type="entry name" value="ADK"/>
    <property type="match status" value="1"/>
</dbReference>
<evidence type="ECO:0000256" key="1">
    <source>
        <dbReference type="ARBA" id="ARBA00022679"/>
    </source>
</evidence>
<dbReference type="VEuPathDB" id="FungiDB:BO80DRAFT_467890"/>
<dbReference type="OrthoDB" id="442176at2759"/>
<evidence type="ECO:0000256" key="2">
    <source>
        <dbReference type="ARBA" id="ARBA00022741"/>
    </source>
</evidence>
<dbReference type="SUPFAM" id="SSF52540">
    <property type="entry name" value="P-loop containing nucleoside triphosphate hydrolases"/>
    <property type="match status" value="1"/>
</dbReference>
<dbReference type="InterPro" id="IPR033690">
    <property type="entry name" value="Adenylat_kinase_CS"/>
</dbReference>
<keyword evidence="3 4" id="KW-0418">Kinase</keyword>
<keyword evidence="6" id="KW-1185">Reference proteome</keyword>
<dbReference type="PRINTS" id="PR00094">
    <property type="entry name" value="ADENYLTKNASE"/>
</dbReference>
<protein>
    <submittedName>
        <fullName evidence="5">P-loop containing nucleoside triphosphate hydrolase protein</fullName>
    </submittedName>
</protein>
<dbReference type="InterPro" id="IPR027417">
    <property type="entry name" value="P-loop_NTPase"/>
</dbReference>
<dbReference type="GO" id="GO:0019205">
    <property type="term" value="F:nucleobase-containing compound kinase activity"/>
    <property type="evidence" value="ECO:0007669"/>
    <property type="project" value="InterPro"/>
</dbReference>
<comment type="similarity">
    <text evidence="4">Belongs to the adenylate kinase family.</text>
</comment>
<dbReference type="AlphaFoldDB" id="A0A395GP83"/>
<sequence length="190" mass="21346">MQFNRIYIIGAPGAGKGSLCAMLSADYNYHHLSVGDLLRHLARSNTLRPDIMRKIRGNDLLDTRDLIPILKNAIETLPPDIKERLLIDGIPRVLGQAGPVEDAIGSPDLVLFFNCPGAVAKERFLTRKIPGRNDNWVAFNVRYGHYYAENERIVEHYRARGVLVEVDTSGDFEESYDRLLDALRARGVMG</sequence>
<dbReference type="EMBL" id="KZ824464">
    <property type="protein sequence ID" value="RAK97305.1"/>
    <property type="molecule type" value="Genomic_DNA"/>
</dbReference>
<dbReference type="GeneID" id="37227756"/>